<dbReference type="EMBL" id="UINC01019210">
    <property type="protein sequence ID" value="SVA81236.1"/>
    <property type="molecule type" value="Genomic_DNA"/>
</dbReference>
<organism evidence="2">
    <name type="scientific">marine metagenome</name>
    <dbReference type="NCBI Taxonomy" id="408172"/>
    <lineage>
        <taxon>unclassified sequences</taxon>
        <taxon>metagenomes</taxon>
        <taxon>ecological metagenomes</taxon>
    </lineage>
</organism>
<dbReference type="Pfam" id="PF03420">
    <property type="entry name" value="Peptidase_S77"/>
    <property type="match status" value="1"/>
</dbReference>
<sequence>MKLISETVEDVNYLIEDDDTGKKNYRIRGPFLQAEIKNRNGRIYPMNILEKEVHRYNKEYIQKNRAFGELGHPDGPTVNLERVSHMITALTPDGTNFIGEAKVMDTPYGKIVKNLIDEGAKLGVSSRGMGSLVPSRGAQVVKDDFYLATAADIVADPSAPNAFVEGIMEGKEWVWDNGAVKEMDIENYKKELNKKYQRAQAREEKAIEIFENFMSRF</sequence>
<name>A0A381YW28_9ZZZZ</name>
<dbReference type="InterPro" id="IPR005082">
    <property type="entry name" value="Peptidase_U9_T4_prohead"/>
</dbReference>
<proteinExistence type="predicted"/>
<accession>A0A381YW28</accession>
<keyword evidence="1" id="KW-0175">Coiled coil</keyword>
<protein>
    <recommendedName>
        <fullName evidence="3">Primosomal protein</fullName>
    </recommendedName>
</protein>
<evidence type="ECO:0000313" key="2">
    <source>
        <dbReference type="EMBL" id="SVA81236.1"/>
    </source>
</evidence>
<feature type="coiled-coil region" evidence="1">
    <location>
        <begin position="182"/>
        <end position="209"/>
    </location>
</feature>
<dbReference type="AlphaFoldDB" id="A0A381YW28"/>
<evidence type="ECO:0000256" key="1">
    <source>
        <dbReference type="SAM" id="Coils"/>
    </source>
</evidence>
<gene>
    <name evidence="2" type="ORF">METZ01_LOCUS134090</name>
</gene>
<evidence type="ECO:0008006" key="3">
    <source>
        <dbReference type="Google" id="ProtNLM"/>
    </source>
</evidence>
<reference evidence="2" key="1">
    <citation type="submission" date="2018-05" db="EMBL/GenBank/DDBJ databases">
        <authorList>
            <person name="Lanie J.A."/>
            <person name="Ng W.-L."/>
            <person name="Kazmierczak K.M."/>
            <person name="Andrzejewski T.M."/>
            <person name="Davidsen T.M."/>
            <person name="Wayne K.J."/>
            <person name="Tettelin H."/>
            <person name="Glass J.I."/>
            <person name="Rusch D."/>
            <person name="Podicherti R."/>
            <person name="Tsui H.-C.T."/>
            <person name="Winkler M.E."/>
        </authorList>
    </citation>
    <scope>NUCLEOTIDE SEQUENCE</scope>
</reference>